<dbReference type="EMBL" id="VUJU01016001">
    <property type="protein sequence ID" value="KAF0691305.1"/>
    <property type="molecule type" value="Genomic_DNA"/>
</dbReference>
<organism evidence="1 2">
    <name type="scientific">Aphis craccivora</name>
    <name type="common">Cowpea aphid</name>
    <dbReference type="NCBI Taxonomy" id="307492"/>
    <lineage>
        <taxon>Eukaryota</taxon>
        <taxon>Metazoa</taxon>
        <taxon>Ecdysozoa</taxon>
        <taxon>Arthropoda</taxon>
        <taxon>Hexapoda</taxon>
        <taxon>Insecta</taxon>
        <taxon>Pterygota</taxon>
        <taxon>Neoptera</taxon>
        <taxon>Paraneoptera</taxon>
        <taxon>Hemiptera</taxon>
        <taxon>Sternorrhyncha</taxon>
        <taxon>Aphidomorpha</taxon>
        <taxon>Aphidoidea</taxon>
        <taxon>Aphididae</taxon>
        <taxon>Aphidini</taxon>
        <taxon>Aphis</taxon>
        <taxon>Aphis</taxon>
    </lineage>
</organism>
<protein>
    <submittedName>
        <fullName evidence="1">Protein FAM200A-like</fullName>
    </submittedName>
</protein>
<reference evidence="1 2" key="1">
    <citation type="submission" date="2019-08" db="EMBL/GenBank/DDBJ databases">
        <title>Whole genome of Aphis craccivora.</title>
        <authorList>
            <person name="Voronova N.V."/>
            <person name="Shulinski R.S."/>
            <person name="Bandarenka Y.V."/>
            <person name="Zhorov D.G."/>
            <person name="Warner D."/>
        </authorList>
    </citation>
    <scope>NUCLEOTIDE SEQUENCE [LARGE SCALE GENOMIC DNA]</scope>
    <source>
        <strain evidence="1">180601</strain>
        <tissue evidence="1">Whole Body</tissue>
    </source>
</reference>
<dbReference type="OrthoDB" id="6756381at2759"/>
<proteinExistence type="predicted"/>
<name>A0A6G0VJE3_APHCR</name>
<evidence type="ECO:0000313" key="2">
    <source>
        <dbReference type="Proteomes" id="UP000478052"/>
    </source>
</evidence>
<dbReference type="PANTHER" id="PTHR37162:SF1">
    <property type="entry name" value="BED-TYPE DOMAIN-CONTAINING PROTEIN"/>
    <property type="match status" value="1"/>
</dbReference>
<evidence type="ECO:0000313" key="1">
    <source>
        <dbReference type="EMBL" id="KAF0691305.1"/>
    </source>
</evidence>
<dbReference type="PANTHER" id="PTHR37162">
    <property type="entry name" value="HAT FAMILY DIMERISATION DOMAINCONTAINING PROTEIN-RELATED"/>
    <property type="match status" value="1"/>
</dbReference>
<dbReference type="AlphaFoldDB" id="A0A6G0VJE3"/>
<keyword evidence="2" id="KW-1185">Reference proteome</keyword>
<dbReference type="Proteomes" id="UP000478052">
    <property type="component" value="Unassembled WGS sequence"/>
</dbReference>
<comment type="caution">
    <text evidence="1">The sequence shown here is derived from an EMBL/GenBank/DDBJ whole genome shotgun (WGS) entry which is preliminary data.</text>
</comment>
<sequence length="94" mass="10742">MIGYASDGANNMVGVNNSLKTKLTNDIPNLFVMTCICHSFHLCASYACLMLPRYIEDFARDVHNYINNSPKRLSIFKEFQIYLKIKPNKILHSA</sequence>
<accession>A0A6G0VJE3</accession>
<gene>
    <name evidence="1" type="ORF">FWK35_00032828</name>
</gene>